<evidence type="ECO:0000313" key="4">
    <source>
        <dbReference type="Proteomes" id="UP000307440"/>
    </source>
</evidence>
<evidence type="ECO:0008006" key="5">
    <source>
        <dbReference type="Google" id="ProtNLM"/>
    </source>
</evidence>
<keyword evidence="2" id="KW-0472">Membrane</keyword>
<feature type="transmembrane region" description="Helical" evidence="2">
    <location>
        <begin position="74"/>
        <end position="94"/>
    </location>
</feature>
<dbReference type="EMBL" id="ML210250">
    <property type="protein sequence ID" value="TFK22095.1"/>
    <property type="molecule type" value="Genomic_DNA"/>
</dbReference>
<feature type="transmembrane region" description="Helical" evidence="2">
    <location>
        <begin position="12"/>
        <end position="29"/>
    </location>
</feature>
<dbReference type="PANTHER" id="PTHR33048">
    <property type="entry name" value="PTH11-LIKE INTEGRAL MEMBRANE PROTEIN (AFU_ORTHOLOGUE AFUA_5G11245)"/>
    <property type="match status" value="1"/>
</dbReference>
<protein>
    <recommendedName>
        <fullName evidence="5">Integral membrane protein</fullName>
    </recommendedName>
</protein>
<feature type="region of interest" description="Disordered" evidence="1">
    <location>
        <begin position="256"/>
        <end position="353"/>
    </location>
</feature>
<feature type="transmembrane region" description="Helical" evidence="2">
    <location>
        <begin position="115"/>
        <end position="137"/>
    </location>
</feature>
<keyword evidence="4" id="KW-1185">Reference proteome</keyword>
<evidence type="ECO:0000256" key="2">
    <source>
        <dbReference type="SAM" id="Phobius"/>
    </source>
</evidence>
<name>A0A5C3KPU2_COPMA</name>
<dbReference type="InterPro" id="IPR052337">
    <property type="entry name" value="SAT4-like"/>
</dbReference>
<proteinExistence type="predicted"/>
<feature type="transmembrane region" description="Helical" evidence="2">
    <location>
        <begin position="228"/>
        <end position="248"/>
    </location>
</feature>
<keyword evidence="2" id="KW-1133">Transmembrane helix</keyword>
<dbReference type="Proteomes" id="UP000307440">
    <property type="component" value="Unassembled WGS sequence"/>
</dbReference>
<evidence type="ECO:0000313" key="3">
    <source>
        <dbReference type="EMBL" id="TFK22095.1"/>
    </source>
</evidence>
<reference evidence="3 4" key="1">
    <citation type="journal article" date="2019" name="Nat. Ecol. Evol.">
        <title>Megaphylogeny resolves global patterns of mushroom evolution.</title>
        <authorList>
            <person name="Varga T."/>
            <person name="Krizsan K."/>
            <person name="Foldi C."/>
            <person name="Dima B."/>
            <person name="Sanchez-Garcia M."/>
            <person name="Sanchez-Ramirez S."/>
            <person name="Szollosi G.J."/>
            <person name="Szarkandi J.G."/>
            <person name="Papp V."/>
            <person name="Albert L."/>
            <person name="Andreopoulos W."/>
            <person name="Angelini C."/>
            <person name="Antonin V."/>
            <person name="Barry K.W."/>
            <person name="Bougher N.L."/>
            <person name="Buchanan P."/>
            <person name="Buyck B."/>
            <person name="Bense V."/>
            <person name="Catcheside P."/>
            <person name="Chovatia M."/>
            <person name="Cooper J."/>
            <person name="Damon W."/>
            <person name="Desjardin D."/>
            <person name="Finy P."/>
            <person name="Geml J."/>
            <person name="Haridas S."/>
            <person name="Hughes K."/>
            <person name="Justo A."/>
            <person name="Karasinski D."/>
            <person name="Kautmanova I."/>
            <person name="Kiss B."/>
            <person name="Kocsube S."/>
            <person name="Kotiranta H."/>
            <person name="LaButti K.M."/>
            <person name="Lechner B.E."/>
            <person name="Liimatainen K."/>
            <person name="Lipzen A."/>
            <person name="Lukacs Z."/>
            <person name="Mihaltcheva S."/>
            <person name="Morgado L.N."/>
            <person name="Niskanen T."/>
            <person name="Noordeloos M.E."/>
            <person name="Ohm R.A."/>
            <person name="Ortiz-Santana B."/>
            <person name="Ovrebo C."/>
            <person name="Racz N."/>
            <person name="Riley R."/>
            <person name="Savchenko A."/>
            <person name="Shiryaev A."/>
            <person name="Soop K."/>
            <person name="Spirin V."/>
            <person name="Szebenyi C."/>
            <person name="Tomsovsky M."/>
            <person name="Tulloss R.E."/>
            <person name="Uehling J."/>
            <person name="Grigoriev I.V."/>
            <person name="Vagvolgyi C."/>
            <person name="Papp T."/>
            <person name="Martin F.M."/>
            <person name="Miettinen O."/>
            <person name="Hibbett D.S."/>
            <person name="Nagy L.G."/>
        </authorList>
    </citation>
    <scope>NUCLEOTIDE SEQUENCE [LARGE SCALE GENOMIC DNA]</scope>
    <source>
        <strain evidence="3 4">CBS 121175</strain>
    </source>
</reference>
<organism evidence="3 4">
    <name type="scientific">Coprinopsis marcescibilis</name>
    <name type="common">Agaric fungus</name>
    <name type="synonym">Psathyrella marcescibilis</name>
    <dbReference type="NCBI Taxonomy" id="230819"/>
    <lineage>
        <taxon>Eukaryota</taxon>
        <taxon>Fungi</taxon>
        <taxon>Dikarya</taxon>
        <taxon>Basidiomycota</taxon>
        <taxon>Agaricomycotina</taxon>
        <taxon>Agaricomycetes</taxon>
        <taxon>Agaricomycetidae</taxon>
        <taxon>Agaricales</taxon>
        <taxon>Agaricineae</taxon>
        <taxon>Psathyrellaceae</taxon>
        <taxon>Coprinopsis</taxon>
    </lineage>
</organism>
<dbReference type="STRING" id="230819.A0A5C3KPU2"/>
<dbReference type="OrthoDB" id="3229610at2759"/>
<sequence length="353" mass="39046">MPPIPRSHVYGYIGGYAVAILTTFIRLGHRLVRRQLWWDDLWAFVALLFTFCSIVVYLFLNIPENPAVQYADNMVFSSFLVWSSFFFHPAIIWSSRLSIQVTVIRLLPPGLNRTISKYAFSSLIAMWISVSIARVFYNGTIVPAIPQQPYSPIPSVVSLAFDVVGTGWLIGWPAYILVRMKLRRPHRRLLLVCFSSGVLLGVTNILHGADLIVATSWDRITVTGHLELMLSLVLSNVLVLATYIYRVFRASSTLSDESDTESSSGQRSTSKREVPDTLGVVTRTRSVMPPSNGTMESSIGPLTTVYTSGDDHSSPDSSRRVGVSDTESNPSFLTSRGPTDSSPFATQQNSASS</sequence>
<dbReference type="PANTHER" id="PTHR33048:SF47">
    <property type="entry name" value="INTEGRAL MEMBRANE PROTEIN-RELATED"/>
    <property type="match status" value="1"/>
</dbReference>
<feature type="compositionally biased region" description="Polar residues" evidence="1">
    <location>
        <begin position="325"/>
        <end position="353"/>
    </location>
</feature>
<feature type="transmembrane region" description="Helical" evidence="2">
    <location>
        <begin position="157"/>
        <end position="177"/>
    </location>
</feature>
<feature type="compositionally biased region" description="Basic and acidic residues" evidence="1">
    <location>
        <begin position="309"/>
        <end position="319"/>
    </location>
</feature>
<evidence type="ECO:0000256" key="1">
    <source>
        <dbReference type="SAM" id="MobiDB-lite"/>
    </source>
</evidence>
<feature type="transmembrane region" description="Helical" evidence="2">
    <location>
        <begin position="189"/>
        <end position="208"/>
    </location>
</feature>
<keyword evidence="2" id="KW-0812">Transmembrane</keyword>
<feature type="compositionally biased region" description="Polar residues" evidence="1">
    <location>
        <begin position="283"/>
        <end position="307"/>
    </location>
</feature>
<feature type="transmembrane region" description="Helical" evidence="2">
    <location>
        <begin position="41"/>
        <end position="62"/>
    </location>
</feature>
<dbReference type="AlphaFoldDB" id="A0A5C3KPU2"/>
<gene>
    <name evidence="3" type="ORF">FA15DRAFT_622997</name>
</gene>
<accession>A0A5C3KPU2</accession>